<dbReference type="PANTHER" id="PTHR35739">
    <property type="entry name" value="OS01G0861700 PROTEIN"/>
    <property type="match status" value="1"/>
</dbReference>
<organism evidence="2 3">
    <name type="scientific">Brassica cretica</name>
    <name type="common">Mustard</name>
    <dbReference type="NCBI Taxonomy" id="69181"/>
    <lineage>
        <taxon>Eukaryota</taxon>
        <taxon>Viridiplantae</taxon>
        <taxon>Streptophyta</taxon>
        <taxon>Embryophyta</taxon>
        <taxon>Tracheophyta</taxon>
        <taxon>Spermatophyta</taxon>
        <taxon>Magnoliopsida</taxon>
        <taxon>eudicotyledons</taxon>
        <taxon>Gunneridae</taxon>
        <taxon>Pentapetalae</taxon>
        <taxon>rosids</taxon>
        <taxon>malvids</taxon>
        <taxon>Brassicales</taxon>
        <taxon>Brassicaceae</taxon>
        <taxon>Brassiceae</taxon>
        <taxon>Brassica</taxon>
    </lineage>
</organism>
<protein>
    <recommendedName>
        <fullName evidence="1">Hemerythrin-like domain-containing protein</fullName>
    </recommendedName>
</protein>
<dbReference type="Proteomes" id="UP000712281">
    <property type="component" value="Unassembled WGS sequence"/>
</dbReference>
<name>A0A8S9I8T2_BRACR</name>
<sequence length="261" mass="29039">MGVTDTPFIFFSTNLIFSSHSNCLLACSSLHPSSSPLSQILQFLSYDEKMGNCLPNSTTKTTAEISPATAKPTSAVTVKLSGPPNSLATSYLRFALLHKKVNLRFVPSEDQKPTIHVGAETFNLEGFDEATPPIAKAIWLQHRSMLWHIERMVRWSEDLAARGGRRAVDPSVGTPKMEIRKFAKSYVVEHAQMEERILFPVLESVDRGMCKSANEEHGRELPMMNGIKEYIKSIGVMDSGACSEELFTLASRFKSLQVTER</sequence>
<proteinExistence type="predicted"/>
<dbReference type="AlphaFoldDB" id="A0A8S9I8T2"/>
<dbReference type="InterPro" id="IPR012312">
    <property type="entry name" value="Hemerythrin-like"/>
</dbReference>
<reference evidence="2" key="1">
    <citation type="submission" date="2019-12" db="EMBL/GenBank/DDBJ databases">
        <title>Genome sequencing and annotation of Brassica cretica.</title>
        <authorList>
            <person name="Studholme D.J."/>
            <person name="Sarris P.F."/>
        </authorList>
    </citation>
    <scope>NUCLEOTIDE SEQUENCE</scope>
    <source>
        <strain evidence="2">PFS-001/15</strain>
        <tissue evidence="2">Leaf</tissue>
    </source>
</reference>
<comment type="caution">
    <text evidence="2">The sequence shown here is derived from an EMBL/GenBank/DDBJ whole genome shotgun (WGS) entry which is preliminary data.</text>
</comment>
<gene>
    <name evidence="2" type="ORF">F2Q68_00026406</name>
</gene>
<evidence type="ECO:0000313" key="3">
    <source>
        <dbReference type="Proteomes" id="UP000712281"/>
    </source>
</evidence>
<accession>A0A8S9I8T2</accession>
<dbReference type="PANTHER" id="PTHR35739:SF1">
    <property type="entry name" value="OS01G0861700 PROTEIN"/>
    <property type="match status" value="1"/>
</dbReference>
<dbReference type="Pfam" id="PF01814">
    <property type="entry name" value="Hemerythrin"/>
    <property type="match status" value="1"/>
</dbReference>
<dbReference type="Gene3D" id="1.20.120.520">
    <property type="entry name" value="nmb1532 protein domain like"/>
    <property type="match status" value="1"/>
</dbReference>
<evidence type="ECO:0000313" key="2">
    <source>
        <dbReference type="EMBL" id="KAF2565746.1"/>
    </source>
</evidence>
<evidence type="ECO:0000259" key="1">
    <source>
        <dbReference type="Pfam" id="PF01814"/>
    </source>
</evidence>
<dbReference type="EMBL" id="QGKW02001911">
    <property type="protein sequence ID" value="KAF2565746.1"/>
    <property type="molecule type" value="Genomic_DNA"/>
</dbReference>
<feature type="domain" description="Hemerythrin-like" evidence="1">
    <location>
        <begin position="137"/>
        <end position="247"/>
    </location>
</feature>
<dbReference type="CDD" id="cd12108">
    <property type="entry name" value="Hr-like"/>
    <property type="match status" value="1"/>
</dbReference>